<evidence type="ECO:0000256" key="1">
    <source>
        <dbReference type="ARBA" id="ARBA00004651"/>
    </source>
</evidence>
<dbReference type="PANTHER" id="PTHR47371">
    <property type="entry name" value="LIPOTEICHOIC ACID SYNTHASE"/>
    <property type="match status" value="1"/>
</dbReference>
<evidence type="ECO:0000313" key="12">
    <source>
        <dbReference type="Proteomes" id="UP000199450"/>
    </source>
</evidence>
<comment type="subcellular location">
    <subcellularLocation>
        <location evidence="1">Cell membrane</location>
        <topology evidence="1">Multi-pass membrane protein</topology>
    </subcellularLocation>
</comment>
<name>A0A1H7YCW0_9FLAO</name>
<dbReference type="GO" id="GO:0016740">
    <property type="term" value="F:transferase activity"/>
    <property type="evidence" value="ECO:0007669"/>
    <property type="project" value="UniProtKB-KW"/>
</dbReference>
<evidence type="ECO:0000256" key="2">
    <source>
        <dbReference type="ARBA" id="ARBA00022475"/>
    </source>
</evidence>
<dbReference type="GO" id="GO:0005886">
    <property type="term" value="C:plasma membrane"/>
    <property type="evidence" value="ECO:0007669"/>
    <property type="project" value="UniProtKB-SubCell"/>
</dbReference>
<keyword evidence="3 9" id="KW-0812">Transmembrane</keyword>
<evidence type="ECO:0000256" key="6">
    <source>
        <dbReference type="PIRSR" id="PIRSR005091-1"/>
    </source>
</evidence>
<dbReference type="GO" id="GO:0046872">
    <property type="term" value="F:metal ion binding"/>
    <property type="evidence" value="ECO:0007669"/>
    <property type="project" value="UniProtKB-KW"/>
</dbReference>
<gene>
    <name evidence="11" type="ORF">SAMN05421856_103252</name>
</gene>
<protein>
    <submittedName>
        <fullName evidence="11">Phosphoglycerol transferase MdoB</fullName>
    </submittedName>
</protein>
<dbReference type="InterPro" id="IPR050448">
    <property type="entry name" value="OpgB/LTA_synthase_biosynth"/>
</dbReference>
<feature type="domain" description="Sulfatase N-terminal" evidence="10">
    <location>
        <begin position="280"/>
        <end position="563"/>
    </location>
</feature>
<feature type="binding site" evidence="8">
    <location>
        <position position="328"/>
    </location>
    <ligand>
        <name>Mn(2+)</name>
        <dbReference type="ChEBI" id="CHEBI:29035"/>
    </ligand>
</feature>
<keyword evidence="7" id="KW-0464">Manganese</keyword>
<evidence type="ECO:0000256" key="5">
    <source>
        <dbReference type="ARBA" id="ARBA00023136"/>
    </source>
</evidence>
<dbReference type="CDD" id="cd16015">
    <property type="entry name" value="LTA_synthase"/>
    <property type="match status" value="1"/>
</dbReference>
<dbReference type="Gene3D" id="3.30.1120.80">
    <property type="match status" value="1"/>
</dbReference>
<dbReference type="EMBL" id="FOBV01000003">
    <property type="protein sequence ID" value="SEM44062.1"/>
    <property type="molecule type" value="Genomic_DNA"/>
</dbReference>
<reference evidence="12" key="1">
    <citation type="submission" date="2016-10" db="EMBL/GenBank/DDBJ databases">
        <authorList>
            <person name="Varghese N."/>
            <person name="Submissions S."/>
        </authorList>
    </citation>
    <scope>NUCLEOTIDE SEQUENCE [LARGE SCALE GENOMIC DNA]</scope>
    <source>
        <strain evidence="12">DSM 17453</strain>
    </source>
</reference>
<keyword evidence="11" id="KW-0808">Transferase</keyword>
<dbReference type="Proteomes" id="UP000199450">
    <property type="component" value="Unassembled WGS sequence"/>
</dbReference>
<evidence type="ECO:0000259" key="10">
    <source>
        <dbReference type="Pfam" id="PF00884"/>
    </source>
</evidence>
<dbReference type="OrthoDB" id="9777768at2"/>
<dbReference type="PIRSF" id="PIRSF005091">
    <property type="entry name" value="Mmb_sulf_HI1246"/>
    <property type="match status" value="1"/>
</dbReference>
<evidence type="ECO:0000256" key="8">
    <source>
        <dbReference type="PIRSR" id="PIRSR005091-3"/>
    </source>
</evidence>
<dbReference type="InterPro" id="IPR000917">
    <property type="entry name" value="Sulfatase_N"/>
</dbReference>
<feature type="transmembrane region" description="Helical" evidence="9">
    <location>
        <begin position="141"/>
        <end position="161"/>
    </location>
</feature>
<feature type="binding site" evidence="8">
    <location>
        <position position="512"/>
    </location>
    <ligand>
        <name>Mn(2+)</name>
        <dbReference type="ChEBI" id="CHEBI:29035"/>
    </ligand>
</feature>
<keyword evidence="5 9" id="KW-0472">Membrane</keyword>
<dbReference type="Gene3D" id="3.40.720.10">
    <property type="entry name" value="Alkaline Phosphatase, subunit A"/>
    <property type="match status" value="1"/>
</dbReference>
<keyword evidence="2" id="KW-1003">Cell membrane</keyword>
<feature type="transmembrane region" description="Helical" evidence="9">
    <location>
        <begin position="12"/>
        <end position="30"/>
    </location>
</feature>
<feature type="binding site" evidence="8">
    <location>
        <position position="513"/>
    </location>
    <ligand>
        <name>Mn(2+)</name>
        <dbReference type="ChEBI" id="CHEBI:29035"/>
    </ligand>
</feature>
<dbReference type="InterPro" id="IPR012160">
    <property type="entry name" value="LtaS-like"/>
</dbReference>
<feature type="transmembrane region" description="Helical" evidence="9">
    <location>
        <begin position="181"/>
        <end position="198"/>
    </location>
</feature>
<organism evidence="11 12">
    <name type="scientific">Chryseobacterium taichungense</name>
    <dbReference type="NCBI Taxonomy" id="295069"/>
    <lineage>
        <taxon>Bacteria</taxon>
        <taxon>Pseudomonadati</taxon>
        <taxon>Bacteroidota</taxon>
        <taxon>Flavobacteriia</taxon>
        <taxon>Flavobacteriales</taxon>
        <taxon>Weeksellaceae</taxon>
        <taxon>Chryseobacterium group</taxon>
        <taxon>Chryseobacterium</taxon>
    </lineage>
</organism>
<feature type="binding site" evidence="7">
    <location>
        <position position="460"/>
    </location>
    <ligand>
        <name>substrate</name>
    </ligand>
</feature>
<proteinExistence type="predicted"/>
<sequence length="664" mass="76762">MRLIKIKRSTYSLLTNFFLLYMILSFFLRIGLSVASIQKADLSFISLLKVFAMGFLFDIGVGVFFVLPYSLYLLLFPQKYNNSLFNRAMTFFCFTVAVLILLFSFFAEVTFWQEFESRFNFIAVDYLVYTYEVINNINESYPLPLLITAMLLMTSLVFLLFYKRHYFTDNFEGSTPFIQRFTIFLGLLFISVFYTFFIDNSLAESSENRYRNELSKSGIYSFFSAYKNNEINYEHFYTLIDNREAFNIVRTDLQETDSHYVSKDFSIVRNIKGDDSSEKPNVIMITLESFSADFMKTFGNNQNLTPTLDSLANRSILFTNMYATGTRTVRGMEALSLAVPPTPGNSIVRRKDNDNLTTVGSIFGQKGYDTSFLYGGDGYFDNMNNYFGNNGYTIVDRKRNSFVGEDYQSPRIPIEDNEVTFENAWGISDENLYDQVIKQADQKFAAGKPFYDFVMNTSNHRPYTYPEGKIDIPSGSGREGAVKYTDYAIGQFFKKIKNKSWYKNTIVIIVADHCASSAGKNDIDVAKYHIPAMIVNLNDNEPFRIEKMCSQIDLYPTLFALLGWTYQSNLYGKNVLGESYIPRIFVSTYQKLGYMENNKLVILGPQQKTETYLYDKEKNKQNPEMLSEQYVKKAIANYQSAYYLFKNEGLKQKRIKKGNITTTR</sequence>
<accession>A0A1H7YCW0</accession>
<evidence type="ECO:0000256" key="4">
    <source>
        <dbReference type="ARBA" id="ARBA00022989"/>
    </source>
</evidence>
<dbReference type="STRING" id="295069.SAMN05421856_103252"/>
<keyword evidence="12" id="KW-1185">Reference proteome</keyword>
<keyword evidence="4 9" id="KW-1133">Transmembrane helix</keyword>
<dbReference type="InterPro" id="IPR017850">
    <property type="entry name" value="Alkaline_phosphatase_core_sf"/>
</dbReference>
<keyword evidence="7" id="KW-0479">Metal-binding</keyword>
<feature type="active site" evidence="6">
    <location>
        <position position="328"/>
    </location>
</feature>
<evidence type="ECO:0000256" key="9">
    <source>
        <dbReference type="SAM" id="Phobius"/>
    </source>
</evidence>
<feature type="transmembrane region" description="Helical" evidence="9">
    <location>
        <begin position="50"/>
        <end position="76"/>
    </location>
</feature>
<dbReference type="AlphaFoldDB" id="A0A1H7YCW0"/>
<dbReference type="PANTHER" id="PTHR47371:SF3">
    <property type="entry name" value="PHOSPHOGLYCEROL TRANSFERASE I"/>
    <property type="match status" value="1"/>
</dbReference>
<dbReference type="Pfam" id="PF00884">
    <property type="entry name" value="Sulfatase"/>
    <property type="match status" value="1"/>
</dbReference>
<evidence type="ECO:0000256" key="7">
    <source>
        <dbReference type="PIRSR" id="PIRSR005091-2"/>
    </source>
</evidence>
<feature type="transmembrane region" description="Helical" evidence="9">
    <location>
        <begin position="88"/>
        <end position="107"/>
    </location>
</feature>
<evidence type="ECO:0000256" key="3">
    <source>
        <dbReference type="ARBA" id="ARBA00022692"/>
    </source>
</evidence>
<evidence type="ECO:0000313" key="11">
    <source>
        <dbReference type="EMBL" id="SEM44062.1"/>
    </source>
</evidence>
<feature type="binding site" evidence="8">
    <location>
        <position position="288"/>
    </location>
    <ligand>
        <name>Mn(2+)</name>
        <dbReference type="ChEBI" id="CHEBI:29035"/>
    </ligand>
</feature>
<dbReference type="SUPFAM" id="SSF53649">
    <property type="entry name" value="Alkaline phosphatase-like"/>
    <property type="match status" value="1"/>
</dbReference>